<name>A0A367ZUA5_9BACT</name>
<evidence type="ECO:0000313" key="2">
    <source>
        <dbReference type="EMBL" id="RCK81620.1"/>
    </source>
</evidence>
<dbReference type="Proteomes" id="UP000252355">
    <property type="component" value="Unassembled WGS sequence"/>
</dbReference>
<evidence type="ECO:0000313" key="3">
    <source>
        <dbReference type="Proteomes" id="UP000252355"/>
    </source>
</evidence>
<sequence>MIKIGLRTPESNARFTLADFLSREKPPLSRQKFHPRKDFGGMKEERPIPSVPCPLTFAPPRFLIP</sequence>
<protein>
    <submittedName>
        <fullName evidence="2">Uncharacterized protein</fullName>
    </submittedName>
</protein>
<dbReference type="AlphaFoldDB" id="A0A367ZUA5"/>
<reference evidence="2 3" key="1">
    <citation type="submission" date="2018-05" db="EMBL/GenBank/DDBJ databases">
        <title>A metagenomic window into the 2 km-deep terrestrial subsurface aquifer revealed taxonomically and functionally diverse microbial community comprising novel uncultured bacterial lineages.</title>
        <authorList>
            <person name="Kadnikov V.V."/>
            <person name="Mardanov A.V."/>
            <person name="Beletsky A.V."/>
            <person name="Banks D."/>
            <person name="Pimenov N.V."/>
            <person name="Frank Y.A."/>
            <person name="Karnachuk O.V."/>
            <person name="Ravin N.V."/>
        </authorList>
    </citation>
    <scope>NUCLEOTIDE SEQUENCE [LARGE SCALE GENOMIC DNA]</scope>
    <source>
        <strain evidence="2">BY5</strain>
    </source>
</reference>
<comment type="caution">
    <text evidence="2">The sequence shown here is derived from an EMBL/GenBank/DDBJ whole genome shotgun (WGS) entry which is preliminary data.</text>
</comment>
<proteinExistence type="predicted"/>
<feature type="region of interest" description="Disordered" evidence="1">
    <location>
        <begin position="26"/>
        <end position="52"/>
    </location>
</feature>
<accession>A0A367ZUA5</accession>
<feature type="compositionally biased region" description="Basic and acidic residues" evidence="1">
    <location>
        <begin position="36"/>
        <end position="47"/>
    </location>
</feature>
<gene>
    <name evidence="2" type="ORF">OZSIB_0754</name>
</gene>
<organism evidence="2 3">
    <name type="scientific">Candidatus Ozemobacter sibiricus</name>
    <dbReference type="NCBI Taxonomy" id="2268124"/>
    <lineage>
        <taxon>Bacteria</taxon>
        <taxon>Candidatus Ozemobacteria</taxon>
        <taxon>Candidatus Ozemobacterales</taxon>
        <taxon>Candidatus Ozemobacteraceae</taxon>
        <taxon>Candidatus Ozemobacter</taxon>
    </lineage>
</organism>
<evidence type="ECO:0000256" key="1">
    <source>
        <dbReference type="SAM" id="MobiDB-lite"/>
    </source>
</evidence>
<dbReference type="EMBL" id="QOQW01000001">
    <property type="protein sequence ID" value="RCK81620.1"/>
    <property type="molecule type" value="Genomic_DNA"/>
</dbReference>